<evidence type="ECO:0000256" key="1">
    <source>
        <dbReference type="SAM" id="SignalP"/>
    </source>
</evidence>
<reference evidence="2" key="2">
    <citation type="journal article" date="2023" name="ISME Commun">
        <title>Characterization of a bloom-associated alphaproteobacterial lineage, 'Candidatus Phycosocius': insights into freshwater algal-bacterial interactions.</title>
        <authorList>
            <person name="Tanabe Y."/>
            <person name="Yamaguchi H."/>
            <person name="Yoshida M."/>
            <person name="Kai A."/>
            <person name="Okazaki Y."/>
        </authorList>
    </citation>
    <scope>NUCLEOTIDE SEQUENCE</scope>
    <source>
        <strain evidence="2">BOTRYCO-1</strain>
    </source>
</reference>
<protein>
    <submittedName>
        <fullName evidence="2">Uncharacterized protein</fullName>
    </submittedName>
</protein>
<dbReference type="EMBL" id="BPFZ01000001">
    <property type="protein sequence ID" value="GIU66137.1"/>
    <property type="molecule type" value="Genomic_DNA"/>
</dbReference>
<evidence type="ECO:0000313" key="2">
    <source>
        <dbReference type="EMBL" id="GIU66137.1"/>
    </source>
</evidence>
<keyword evidence="1" id="KW-0732">Signal</keyword>
<comment type="caution">
    <text evidence="2">The sequence shown here is derived from an EMBL/GenBank/DDBJ whole genome shotgun (WGS) entry which is preliminary data.</text>
</comment>
<name>A0ABQ4PT20_9PROT</name>
<dbReference type="Proteomes" id="UP001161064">
    <property type="component" value="Unassembled WGS sequence"/>
</dbReference>
<proteinExistence type="predicted"/>
<feature type="chain" id="PRO_5046809575" evidence="1">
    <location>
        <begin position="23"/>
        <end position="106"/>
    </location>
</feature>
<dbReference type="RefSeq" id="WP_284358604.1">
    <property type="nucleotide sequence ID" value="NZ_BPFZ01000001.1"/>
</dbReference>
<organism evidence="2 3">
    <name type="scientific">Candidatus Phycosocius spiralis</name>
    <dbReference type="NCBI Taxonomy" id="2815099"/>
    <lineage>
        <taxon>Bacteria</taxon>
        <taxon>Pseudomonadati</taxon>
        <taxon>Pseudomonadota</taxon>
        <taxon>Alphaproteobacteria</taxon>
        <taxon>Caulobacterales</taxon>
        <taxon>Caulobacterales incertae sedis</taxon>
        <taxon>Candidatus Phycosocius</taxon>
    </lineage>
</organism>
<evidence type="ECO:0000313" key="3">
    <source>
        <dbReference type="Proteomes" id="UP001161064"/>
    </source>
</evidence>
<accession>A0ABQ4PT20</accession>
<gene>
    <name evidence="2" type="ORF">PsB1_0291</name>
</gene>
<sequence>MTKLKRVIVAQIFIFLGGWSTAAQSEATAPSESGVVRIANPSEGYTYFNKPGANIDDHEAEVRSCLLDAKVVVSFDEFIGNNQSLVVFIMTSERTKSARLSALKIA</sequence>
<reference evidence="2" key="1">
    <citation type="submission" date="2021-05" db="EMBL/GenBank/DDBJ databases">
        <authorList>
            <person name="Tanabe Y."/>
        </authorList>
    </citation>
    <scope>NUCLEOTIDE SEQUENCE</scope>
    <source>
        <strain evidence="2">BOTRYCO-1</strain>
    </source>
</reference>
<feature type="signal peptide" evidence="1">
    <location>
        <begin position="1"/>
        <end position="22"/>
    </location>
</feature>
<keyword evidence="3" id="KW-1185">Reference proteome</keyword>